<proteinExistence type="inferred from homology"/>
<evidence type="ECO:0000256" key="2">
    <source>
        <dbReference type="ARBA" id="ARBA00022679"/>
    </source>
</evidence>
<dbReference type="RefSeq" id="WP_053196392.1">
    <property type="nucleotide sequence ID" value="NZ_CP011409.1"/>
</dbReference>
<feature type="domain" description="Four-carbon acid sugar kinase N-terminal" evidence="7">
    <location>
        <begin position="16"/>
        <end position="254"/>
    </location>
</feature>
<keyword evidence="10" id="KW-1185">Reference proteome</keyword>
<dbReference type="EMBL" id="CP011409">
    <property type="protein sequence ID" value="AKZ62606.1"/>
    <property type="molecule type" value="Genomic_DNA"/>
</dbReference>
<reference evidence="10" key="1">
    <citation type="journal article" date="2015" name="Genome Announc.">
        <title>Complete Genome Sequence of Herbaspirillum hiltneri N3 (DSM 17495), Isolated from Surface-Sterilized Wheat Roots.</title>
        <authorList>
            <person name="Guizelini D."/>
            <person name="Saizaki P.M."/>
            <person name="Coimbra N.A."/>
            <person name="Weiss V.A."/>
            <person name="Faoro H."/>
            <person name="Sfeir M.Z."/>
            <person name="Baura V.A."/>
            <person name="Monteiro R.A."/>
            <person name="Chubatsu L.S."/>
            <person name="Souza E.M."/>
            <person name="Cruz L.M."/>
            <person name="Pedrosa F.O."/>
            <person name="Raittz R.T."/>
            <person name="Marchaukoski J.N."/>
            <person name="Steffens M.B."/>
        </authorList>
    </citation>
    <scope>NUCLEOTIDE SEQUENCE [LARGE SCALE GENOMIC DNA]</scope>
    <source>
        <strain evidence="10">N3</strain>
    </source>
</reference>
<keyword evidence="6" id="KW-0119">Carbohydrate metabolism</keyword>
<dbReference type="Gene3D" id="3.40.980.20">
    <property type="entry name" value="Four-carbon acid sugar kinase, nucleotide binding domain"/>
    <property type="match status" value="1"/>
</dbReference>
<dbReference type="Pfam" id="PF07005">
    <property type="entry name" value="SBD_N"/>
    <property type="match status" value="1"/>
</dbReference>
<comment type="similarity">
    <text evidence="1">Belongs to the four-carbon acid sugar kinase family.</text>
</comment>
<dbReference type="Pfam" id="PF17042">
    <property type="entry name" value="NBD_C"/>
    <property type="match status" value="1"/>
</dbReference>
<evidence type="ECO:0000256" key="5">
    <source>
        <dbReference type="ARBA" id="ARBA00022840"/>
    </source>
</evidence>
<dbReference type="InterPro" id="IPR037051">
    <property type="entry name" value="4-carb_acid_sugar_kinase_N_sf"/>
</dbReference>
<dbReference type="NCBIfam" id="NF042436">
    <property type="entry name" value="OxoIsoapKin_OiaK"/>
    <property type="match status" value="1"/>
</dbReference>
<dbReference type="InterPro" id="IPR031475">
    <property type="entry name" value="NBD_C"/>
</dbReference>
<accession>A0ABM5UZF3</accession>
<sequence>MTTDGKENALPAGLLLAYYGDDFTGSTDAMEVMAAAGLPTVLFLQTPDRAMLQRFPDVRCVGIAGSSRGRSPEWMGEHLPGAFSQLAALHPPLMQYKVCSTFDSSATTGSIGRAIDLGVVHMPGTWSPMIVGAPRLKRYQLFGNLFAAVDGVGYRLDRHPTMARHPVTPMAESDLRRHLALQTQRRIQLIDMVQLRNGAAADAQSLARLKGADAPVVMLDVLDEETLREAGRLVWEQRGAGVFSASSSGLQYALTSYWRSRGWIAEKTSLPKAGPVPVIAAVSGSCSPVTAGQIAWARTHGFAVERLDLAAALGAGSRETELARVVALAAAAIRAGRSPLVYSAEGPDDPCVIGFDAIARHAGLGRAEAARRVGAALAEIMRRLLDTCTVSRLAIAGGDSSGEVAGALDISALSVCAAMSPGAPLCRAWSDNPRRDGLEVVLKGGQVGARSFFGDVLEGASPVST</sequence>
<evidence type="ECO:0000256" key="6">
    <source>
        <dbReference type="ARBA" id="ARBA00023277"/>
    </source>
</evidence>
<dbReference type="InterPro" id="IPR042213">
    <property type="entry name" value="NBD_C_sf"/>
</dbReference>
<protein>
    <submittedName>
        <fullName evidence="9">Type III effector</fullName>
    </submittedName>
</protein>
<evidence type="ECO:0000313" key="10">
    <source>
        <dbReference type="Proteomes" id="UP000063429"/>
    </source>
</evidence>
<keyword evidence="5" id="KW-0067">ATP-binding</keyword>
<evidence type="ECO:0000259" key="8">
    <source>
        <dbReference type="Pfam" id="PF17042"/>
    </source>
</evidence>
<name>A0ABM5UZF3_9BURK</name>
<evidence type="ECO:0000256" key="4">
    <source>
        <dbReference type="ARBA" id="ARBA00022777"/>
    </source>
</evidence>
<feature type="domain" description="Four-carbon acid sugar kinase nucleotide binding" evidence="8">
    <location>
        <begin position="281"/>
        <end position="453"/>
    </location>
</feature>
<evidence type="ECO:0000256" key="3">
    <source>
        <dbReference type="ARBA" id="ARBA00022741"/>
    </source>
</evidence>
<dbReference type="Proteomes" id="UP000063429">
    <property type="component" value="Chromosome"/>
</dbReference>
<dbReference type="SUPFAM" id="SSF142764">
    <property type="entry name" value="YgbK-like"/>
    <property type="match status" value="1"/>
</dbReference>
<keyword evidence="3" id="KW-0547">Nucleotide-binding</keyword>
<keyword evidence="4" id="KW-0418">Kinase</keyword>
<dbReference type="InterPro" id="IPR050015">
    <property type="entry name" value="OiaK"/>
</dbReference>
<dbReference type="InterPro" id="IPR010737">
    <property type="entry name" value="4-carb_acid_sugar_kinase_N"/>
</dbReference>
<keyword evidence="2" id="KW-0808">Transferase</keyword>
<dbReference type="Gene3D" id="3.40.50.10840">
    <property type="entry name" value="Putative sugar-binding, N-terminal domain"/>
    <property type="match status" value="1"/>
</dbReference>
<evidence type="ECO:0000256" key="1">
    <source>
        <dbReference type="ARBA" id="ARBA00005715"/>
    </source>
</evidence>
<evidence type="ECO:0000313" key="9">
    <source>
        <dbReference type="EMBL" id="AKZ62606.1"/>
    </source>
</evidence>
<evidence type="ECO:0000259" key="7">
    <source>
        <dbReference type="Pfam" id="PF07005"/>
    </source>
</evidence>
<gene>
    <name evidence="9" type="ORF">F506_07880</name>
</gene>
<organism evidence="9 10">
    <name type="scientific">Herbaspirillum hiltneri N3</name>
    <dbReference type="NCBI Taxonomy" id="1262470"/>
    <lineage>
        <taxon>Bacteria</taxon>
        <taxon>Pseudomonadati</taxon>
        <taxon>Pseudomonadota</taxon>
        <taxon>Betaproteobacteria</taxon>
        <taxon>Burkholderiales</taxon>
        <taxon>Oxalobacteraceae</taxon>
        <taxon>Herbaspirillum</taxon>
    </lineage>
</organism>